<dbReference type="EMBL" id="MWPX01000013">
    <property type="protein sequence ID" value="OUM48374.1"/>
    <property type="molecule type" value="Genomic_DNA"/>
</dbReference>
<accession>A0A1Y3MF03</accession>
<comment type="caution">
    <text evidence="2">The sequence shown here is derived from an EMBL/GenBank/DDBJ whole genome shotgun (WGS) entry which is preliminary data.</text>
</comment>
<feature type="transmembrane region" description="Helical" evidence="1">
    <location>
        <begin position="133"/>
        <end position="154"/>
    </location>
</feature>
<reference evidence="2 3" key="1">
    <citation type="submission" date="2017-02" db="EMBL/GenBank/DDBJ databases">
        <title>Bacillus pseudomycoides isolate FSL K6-0042.</title>
        <authorList>
            <person name="Kovac J."/>
        </authorList>
    </citation>
    <scope>NUCLEOTIDE SEQUENCE [LARGE SCALE GENOMIC DNA]</scope>
    <source>
        <strain evidence="2 3">FSL K6-0042</strain>
    </source>
</reference>
<evidence type="ECO:0000256" key="1">
    <source>
        <dbReference type="SAM" id="Phobius"/>
    </source>
</evidence>
<feature type="transmembrane region" description="Helical" evidence="1">
    <location>
        <begin position="100"/>
        <end position="121"/>
    </location>
</feature>
<feature type="transmembrane region" description="Helical" evidence="1">
    <location>
        <begin position="189"/>
        <end position="205"/>
    </location>
</feature>
<proteinExistence type="predicted"/>
<feature type="transmembrane region" description="Helical" evidence="1">
    <location>
        <begin position="21"/>
        <end position="44"/>
    </location>
</feature>
<feature type="transmembrane region" description="Helical" evidence="1">
    <location>
        <begin position="347"/>
        <end position="367"/>
    </location>
</feature>
<protein>
    <submittedName>
        <fullName evidence="2">ABC transporter permease</fullName>
    </submittedName>
</protein>
<sequence length="403" mass="47288">MNSRALWKERFRHFLKEVRTYSKYVFNDHLKFIFVFIIGAGAYYYQQWLQTLTPSFPAALVMAVLLGFVLTAGSIQTLLKEADLVYLLPVEEKLKPYFTKAFLFTFMIQLYVIAIVAAALAPLYFQQMKQTGAVYIWVVVALVLVKAWNLFVAWEKSFLTDQGMQRADWFVRFICNGLFVYFLVERISVIYIGAILFVMVIYLAFMHQKVKGKPLNWEYLIAEEGKKMMRLYRIANMFVDVPALKERVSRRKWLDFVLSMIGEKRTYLYLYTRTFLRSGNYFGLYMRLLAIGGVILYFIPFLYGRFIMSIVFLYLIGYQLLSLWKHHRLKLWLDLYPVTVEEKKKDFLCLLNAILCIGSIVFTIIFALATKDIIMTCILFAASIAFSIGFVYQYGAKRIERLN</sequence>
<organism evidence="2 3">
    <name type="scientific">Bacillus pseudomycoides</name>
    <dbReference type="NCBI Taxonomy" id="64104"/>
    <lineage>
        <taxon>Bacteria</taxon>
        <taxon>Bacillati</taxon>
        <taxon>Bacillota</taxon>
        <taxon>Bacilli</taxon>
        <taxon>Bacillales</taxon>
        <taxon>Bacillaceae</taxon>
        <taxon>Bacillus</taxon>
        <taxon>Bacillus cereus group</taxon>
    </lineage>
</organism>
<dbReference type="InterPro" id="IPR010288">
    <property type="entry name" value="EcsB_ABC"/>
</dbReference>
<name>A0A1Y3MF03_9BACI</name>
<gene>
    <name evidence="2" type="ORF">BW425_13310</name>
</gene>
<dbReference type="Proteomes" id="UP000195321">
    <property type="component" value="Unassembled WGS sequence"/>
</dbReference>
<keyword evidence="1" id="KW-0472">Membrane</keyword>
<dbReference type="Pfam" id="PF05975">
    <property type="entry name" value="EcsB"/>
    <property type="match status" value="1"/>
</dbReference>
<feature type="transmembrane region" description="Helical" evidence="1">
    <location>
        <begin position="306"/>
        <end position="326"/>
    </location>
</feature>
<feature type="transmembrane region" description="Helical" evidence="1">
    <location>
        <begin position="373"/>
        <end position="392"/>
    </location>
</feature>
<dbReference type="RefSeq" id="WP_088094100.1">
    <property type="nucleotide sequence ID" value="NZ_JBALMA010000175.1"/>
</dbReference>
<dbReference type="PIRSF" id="PIRSF037259">
    <property type="entry name" value="EcsB_ABC"/>
    <property type="match status" value="1"/>
</dbReference>
<dbReference type="GO" id="GO:0016020">
    <property type="term" value="C:membrane"/>
    <property type="evidence" value="ECO:0007669"/>
    <property type="project" value="InterPro"/>
</dbReference>
<evidence type="ECO:0000313" key="2">
    <source>
        <dbReference type="EMBL" id="OUM48374.1"/>
    </source>
</evidence>
<keyword evidence="1" id="KW-0812">Transmembrane</keyword>
<feature type="transmembrane region" description="Helical" evidence="1">
    <location>
        <begin position="56"/>
        <end position="79"/>
    </location>
</feature>
<keyword evidence="1" id="KW-1133">Transmembrane helix</keyword>
<dbReference type="AlphaFoldDB" id="A0A1Y3MF03"/>
<feature type="transmembrane region" description="Helical" evidence="1">
    <location>
        <begin position="281"/>
        <end position="300"/>
    </location>
</feature>
<evidence type="ECO:0000313" key="3">
    <source>
        <dbReference type="Proteomes" id="UP000195321"/>
    </source>
</evidence>